<evidence type="ECO:0000313" key="5">
    <source>
        <dbReference type="EMBL" id="PZF90263.1"/>
    </source>
</evidence>
<dbReference type="InterPro" id="IPR027383">
    <property type="entry name" value="Znf_put"/>
</dbReference>
<dbReference type="Proteomes" id="UP000248627">
    <property type="component" value="Unassembled WGS sequence"/>
</dbReference>
<dbReference type="EMBL" id="POTX01000196">
    <property type="protein sequence ID" value="PZF90263.1"/>
    <property type="molecule type" value="Genomic_DNA"/>
</dbReference>
<proteinExistence type="predicted"/>
<organism evidence="5 6">
    <name type="scientific">Micromonospora endophytica</name>
    <dbReference type="NCBI Taxonomy" id="515350"/>
    <lineage>
        <taxon>Bacteria</taxon>
        <taxon>Bacillati</taxon>
        <taxon>Actinomycetota</taxon>
        <taxon>Actinomycetes</taxon>
        <taxon>Micromonosporales</taxon>
        <taxon>Micromonosporaceae</taxon>
        <taxon>Micromonospora</taxon>
    </lineage>
</organism>
<reference evidence="5 6" key="1">
    <citation type="submission" date="2018-01" db="EMBL/GenBank/DDBJ databases">
        <title>Draft genome sequence of Jishengella endophytica.</title>
        <authorList>
            <person name="Sahin N."/>
            <person name="Ay H."/>
            <person name="Saygin H."/>
        </authorList>
    </citation>
    <scope>NUCLEOTIDE SEQUENCE [LARGE SCALE GENOMIC DNA]</scope>
    <source>
        <strain evidence="5 6">DSM 45430</strain>
    </source>
</reference>
<dbReference type="AlphaFoldDB" id="A0A2W2DC86"/>
<feature type="region of interest" description="Disordered" evidence="3">
    <location>
        <begin position="58"/>
        <end position="159"/>
    </location>
</feature>
<accession>A0A2W2DC86</accession>
<keyword evidence="6" id="KW-1185">Reference proteome</keyword>
<name>A0A2W2DC86_9ACTN</name>
<keyword evidence="4" id="KW-0472">Membrane</keyword>
<protein>
    <submittedName>
        <fullName evidence="5">Uncharacterized protein</fullName>
    </submittedName>
</protein>
<evidence type="ECO:0000256" key="3">
    <source>
        <dbReference type="SAM" id="MobiDB-lite"/>
    </source>
</evidence>
<keyword evidence="2" id="KW-0804">Transcription</keyword>
<dbReference type="RefSeq" id="WP_111245379.1">
    <property type="nucleotide sequence ID" value="NZ_AP023358.1"/>
</dbReference>
<dbReference type="OrthoDB" id="3385961at2"/>
<dbReference type="Gene3D" id="1.10.10.1320">
    <property type="entry name" value="Anti-sigma factor, zinc-finger domain"/>
    <property type="match status" value="1"/>
</dbReference>
<feature type="transmembrane region" description="Helical" evidence="4">
    <location>
        <begin position="164"/>
        <end position="184"/>
    </location>
</feature>
<dbReference type="Pfam" id="PF13490">
    <property type="entry name" value="zf-HC2"/>
    <property type="match status" value="1"/>
</dbReference>
<evidence type="ECO:0000256" key="2">
    <source>
        <dbReference type="ARBA" id="ARBA00023163"/>
    </source>
</evidence>
<evidence type="ECO:0000256" key="1">
    <source>
        <dbReference type="ARBA" id="ARBA00023015"/>
    </source>
</evidence>
<comment type="caution">
    <text evidence="5">The sequence shown here is derived from an EMBL/GenBank/DDBJ whole genome shotgun (WGS) entry which is preliminary data.</text>
</comment>
<dbReference type="InterPro" id="IPR041916">
    <property type="entry name" value="Anti_sigma_zinc_sf"/>
</dbReference>
<gene>
    <name evidence="5" type="ORF">C1I93_22985</name>
</gene>
<feature type="compositionally biased region" description="Low complexity" evidence="3">
    <location>
        <begin position="75"/>
        <end position="99"/>
    </location>
</feature>
<keyword evidence="1" id="KW-0805">Transcription regulation</keyword>
<evidence type="ECO:0000313" key="6">
    <source>
        <dbReference type="Proteomes" id="UP000248627"/>
    </source>
</evidence>
<feature type="compositionally biased region" description="Low complexity" evidence="3">
    <location>
        <begin position="135"/>
        <end position="153"/>
    </location>
</feature>
<sequence>MRAGGEHATAEQERLTLYLLGALDDAEREAFEEHLAGCWECLEESARIGPSIGGLAGLGEADWLPPTTDPPAPSSTPAVAPSSTPASSTPAVTPVTEPATAERPDDVAVARPVETTDDVAATRLPETTDGVAGSVRPAATRPPGRPAAGTRPGSAGGARRRRRFVWATAAAFVALALAGGVVAVNQWNAGSEPVLTASGAAPGYGASLSVAIVTGDEGRSTIRITVSGLRPGIQYRLFAVTRDGATHVVRDWTASAGPHEVAGETSLPVEELSFITVGLIDGSAVVTAPLAQDPATPR</sequence>
<keyword evidence="4" id="KW-0812">Transmembrane</keyword>
<evidence type="ECO:0000256" key="4">
    <source>
        <dbReference type="SAM" id="Phobius"/>
    </source>
</evidence>
<keyword evidence="4" id="KW-1133">Transmembrane helix</keyword>